<feature type="transmembrane region" description="Helical" evidence="1">
    <location>
        <begin position="365"/>
        <end position="387"/>
    </location>
</feature>
<feature type="transmembrane region" description="Helical" evidence="1">
    <location>
        <begin position="143"/>
        <end position="161"/>
    </location>
</feature>
<feature type="transmembrane region" description="Helical" evidence="1">
    <location>
        <begin position="88"/>
        <end position="110"/>
    </location>
</feature>
<feature type="transmembrane region" description="Helical" evidence="1">
    <location>
        <begin position="116"/>
        <end position="136"/>
    </location>
</feature>
<feature type="transmembrane region" description="Helical" evidence="1">
    <location>
        <begin position="195"/>
        <end position="214"/>
    </location>
</feature>
<name>A0A0F4PW98_9GAMM</name>
<dbReference type="Proteomes" id="UP000033664">
    <property type="component" value="Unassembled WGS sequence"/>
</dbReference>
<dbReference type="Pfam" id="PF11449">
    <property type="entry name" value="ArsP_2"/>
    <property type="match status" value="1"/>
</dbReference>
<dbReference type="RefSeq" id="WP_045978338.1">
    <property type="nucleotide sequence ID" value="NZ_JXXY01000002.1"/>
</dbReference>
<dbReference type="NCBIfam" id="NF037962">
    <property type="entry name" value="arsenic_eff"/>
    <property type="match status" value="1"/>
</dbReference>
<accession>A0A0F4PW98</accession>
<protein>
    <recommendedName>
        <fullName evidence="4">Manganese transporter</fullName>
    </recommendedName>
</protein>
<sequence length="391" mass="42056">MPVSTLSPCVLTTNWMKVINKRLFFPLGLALLLALPSTRELTLTALSDAFFQVSVFVAATLLLYYLLIKRYPLLELGQFSQRYPKFEVLFAAFLGALPGCGGAIIVVTQFTRGQVSFGAVVAVLSATMGDAAFLLLAASPFDALLVLAISLVAGTLMGTLVNKIHANIEFHHKKPDPDVLQGKPASPLLMATKQIWIWALPLLLLVALVLAFNIEPATLFQGADTMVLYGGSFLAVASMLVWALTKNEGNYQSIACEDCPPEPESATLKAIQDTHFITVWVVAAFITFELVSTLAGLDLAVWFNQYALWTPLIAALIGLIPGCGPQIVVTGLYLQGGLPFSALLANAISNDGDALFPAIALSPKAAFIATVYTLIPALVLGYGWYFINQWT</sequence>
<evidence type="ECO:0000313" key="2">
    <source>
        <dbReference type="EMBL" id="KJY99735.1"/>
    </source>
</evidence>
<feature type="transmembrane region" description="Helical" evidence="1">
    <location>
        <begin position="49"/>
        <end position="67"/>
    </location>
</feature>
<dbReference type="GeneID" id="58228593"/>
<feature type="transmembrane region" description="Helical" evidence="1">
    <location>
        <begin position="277"/>
        <end position="300"/>
    </location>
</feature>
<dbReference type="InterPro" id="IPR021552">
    <property type="entry name" value="ArsP_2"/>
</dbReference>
<dbReference type="AlphaFoldDB" id="A0A0F4PW98"/>
<dbReference type="OrthoDB" id="3776971at2"/>
<keyword evidence="1" id="KW-0812">Transmembrane</keyword>
<evidence type="ECO:0008006" key="4">
    <source>
        <dbReference type="Google" id="ProtNLM"/>
    </source>
</evidence>
<feature type="transmembrane region" description="Helical" evidence="1">
    <location>
        <begin position="226"/>
        <end position="244"/>
    </location>
</feature>
<proteinExistence type="predicted"/>
<comment type="caution">
    <text evidence="2">The sequence shown here is derived from an EMBL/GenBank/DDBJ whole genome shotgun (WGS) entry which is preliminary data.</text>
</comment>
<feature type="transmembrane region" description="Helical" evidence="1">
    <location>
        <begin position="312"/>
        <end position="334"/>
    </location>
</feature>
<dbReference type="PATRIC" id="fig|151081.8.peg.419"/>
<keyword evidence="1" id="KW-0472">Membrane</keyword>
<dbReference type="eggNOG" id="COG2248">
    <property type="taxonomic scope" value="Bacteria"/>
</dbReference>
<dbReference type="EMBL" id="JXXZ01000007">
    <property type="protein sequence ID" value="KJY99735.1"/>
    <property type="molecule type" value="Genomic_DNA"/>
</dbReference>
<organism evidence="2 3">
    <name type="scientific">Pseudoalteromonas ruthenica</name>
    <dbReference type="NCBI Taxonomy" id="151081"/>
    <lineage>
        <taxon>Bacteria</taxon>
        <taxon>Pseudomonadati</taxon>
        <taxon>Pseudomonadota</taxon>
        <taxon>Gammaproteobacteria</taxon>
        <taxon>Alteromonadales</taxon>
        <taxon>Pseudoalteromonadaceae</taxon>
        <taxon>Pseudoalteromonas</taxon>
    </lineage>
</organism>
<keyword evidence="1" id="KW-1133">Transmembrane helix</keyword>
<gene>
    <name evidence="2" type="ORF">TW72_08830</name>
</gene>
<keyword evidence="3" id="KW-1185">Reference proteome</keyword>
<evidence type="ECO:0000313" key="3">
    <source>
        <dbReference type="Proteomes" id="UP000033664"/>
    </source>
</evidence>
<reference evidence="2 3" key="1">
    <citation type="journal article" date="2015" name="BMC Genomics">
        <title>Genome mining reveals unlocked bioactive potential of marine Gram-negative bacteria.</title>
        <authorList>
            <person name="Machado H."/>
            <person name="Sonnenschein E.C."/>
            <person name="Melchiorsen J."/>
            <person name="Gram L."/>
        </authorList>
    </citation>
    <scope>NUCLEOTIDE SEQUENCE [LARGE SCALE GENOMIC DNA]</scope>
    <source>
        <strain evidence="2 3">S3137</strain>
    </source>
</reference>
<evidence type="ECO:0000256" key="1">
    <source>
        <dbReference type="SAM" id="Phobius"/>
    </source>
</evidence>